<feature type="non-terminal residue" evidence="2">
    <location>
        <position position="1"/>
    </location>
</feature>
<comment type="caution">
    <text evidence="2">The sequence shown here is derived from an EMBL/GenBank/DDBJ whole genome shotgun (WGS) entry which is preliminary data.</text>
</comment>
<protein>
    <submittedName>
        <fullName evidence="2">Uncharacterized protein</fullName>
    </submittedName>
</protein>
<gene>
    <name evidence="2" type="ORF">ILYODFUR_023459</name>
</gene>
<feature type="region of interest" description="Disordered" evidence="1">
    <location>
        <begin position="1"/>
        <end position="24"/>
    </location>
</feature>
<accession>A0ABV0TM62</accession>
<evidence type="ECO:0000313" key="3">
    <source>
        <dbReference type="Proteomes" id="UP001482620"/>
    </source>
</evidence>
<sequence>VCSGKGRYQCRKKQSRSSRQMEDNPIYGNLSYMDASVGVYTDAATLHTSLFSSTLRNPQRVNPDSQSKNQECYANLTLKAPRPQSGRISPKIQLAVMGHSEEPEEPEEAETEDPVNTDDAVSTMSDLYASVQTQRAKLVDAVDGEDYANHL</sequence>
<proteinExistence type="predicted"/>
<feature type="region of interest" description="Disordered" evidence="1">
    <location>
        <begin position="97"/>
        <end position="119"/>
    </location>
</feature>
<evidence type="ECO:0000256" key="1">
    <source>
        <dbReference type="SAM" id="MobiDB-lite"/>
    </source>
</evidence>
<feature type="compositionally biased region" description="Acidic residues" evidence="1">
    <location>
        <begin position="102"/>
        <end position="116"/>
    </location>
</feature>
<organism evidence="2 3">
    <name type="scientific">Ilyodon furcidens</name>
    <name type="common">goldbreast splitfin</name>
    <dbReference type="NCBI Taxonomy" id="33524"/>
    <lineage>
        <taxon>Eukaryota</taxon>
        <taxon>Metazoa</taxon>
        <taxon>Chordata</taxon>
        <taxon>Craniata</taxon>
        <taxon>Vertebrata</taxon>
        <taxon>Euteleostomi</taxon>
        <taxon>Actinopterygii</taxon>
        <taxon>Neopterygii</taxon>
        <taxon>Teleostei</taxon>
        <taxon>Neoteleostei</taxon>
        <taxon>Acanthomorphata</taxon>
        <taxon>Ovalentaria</taxon>
        <taxon>Atherinomorphae</taxon>
        <taxon>Cyprinodontiformes</taxon>
        <taxon>Goodeidae</taxon>
        <taxon>Ilyodon</taxon>
    </lineage>
</organism>
<evidence type="ECO:0000313" key="2">
    <source>
        <dbReference type="EMBL" id="MEQ2233591.1"/>
    </source>
</evidence>
<reference evidence="2 3" key="1">
    <citation type="submission" date="2021-06" db="EMBL/GenBank/DDBJ databases">
        <authorList>
            <person name="Palmer J.M."/>
        </authorList>
    </citation>
    <scope>NUCLEOTIDE SEQUENCE [LARGE SCALE GENOMIC DNA]</scope>
    <source>
        <strain evidence="3">if_2019</strain>
        <tissue evidence="2">Muscle</tissue>
    </source>
</reference>
<name>A0ABV0TM62_9TELE</name>
<keyword evidence="3" id="KW-1185">Reference proteome</keyword>
<dbReference type="EMBL" id="JAHRIQ010037443">
    <property type="protein sequence ID" value="MEQ2233591.1"/>
    <property type="molecule type" value="Genomic_DNA"/>
</dbReference>
<dbReference type="Proteomes" id="UP001482620">
    <property type="component" value="Unassembled WGS sequence"/>
</dbReference>